<feature type="compositionally biased region" description="Basic and acidic residues" evidence="1">
    <location>
        <begin position="390"/>
        <end position="400"/>
    </location>
</feature>
<feature type="compositionally biased region" description="Polar residues" evidence="1">
    <location>
        <begin position="566"/>
        <end position="575"/>
    </location>
</feature>
<keyword evidence="3" id="KW-1185">Reference proteome</keyword>
<feature type="region of interest" description="Disordered" evidence="1">
    <location>
        <begin position="547"/>
        <end position="681"/>
    </location>
</feature>
<feature type="region of interest" description="Disordered" evidence="1">
    <location>
        <begin position="431"/>
        <end position="520"/>
    </location>
</feature>
<feature type="compositionally biased region" description="Polar residues" evidence="1">
    <location>
        <begin position="510"/>
        <end position="520"/>
    </location>
</feature>
<feature type="compositionally biased region" description="Polar residues" evidence="1">
    <location>
        <begin position="431"/>
        <end position="450"/>
    </location>
</feature>
<comment type="caution">
    <text evidence="2">The sequence shown here is derived from an EMBL/GenBank/DDBJ whole genome shotgun (WGS) entry which is preliminary data.</text>
</comment>
<sequence>METAGLPSETYGLRPDIALDATPTGLANNDSPRLDLHLKIPLQLSRSIHEQIGDGFSDWGSDDNNDKDADVKDSGVHVPAAFLDNDDPGDDAFWDEPDKSPNTSTPNVADNERGDLLSAGIDISVENRLFELQETNCNWDELERDLMEFSLGDQQDRDWADAMTAAPPLVSSLSNISMDPVIEAGQGTESVAGLFTSGIEATGHLPYRQSQSSTLSGMHSPALLATNARRYLQSPVPSSNASAVASESDDEGFDDIGFTSQTHSLVLNSMSSANRPNSISFLGSSFDDAPQPFPEKVPTPLSRLKQYTENSLSISCEDDSLFQDSDLDFDLPSNDPCDSFANRLKSRLDSTIMSRGMDNALPKGQFSANSLTGMDTNLQIQPNQQHPKKDRLQRPSDGQRSHQTVPVSPLSMASIDSSYSQFGKVTRVQNYSQHVKTQGRSVSTSIPSQSRHAETAAASRLQASSSLAMRRPYPSAPAQSKPLRKIATGPNQSTAKSTVTSKSTSISSTRPVSDRSTSVLRSVGNQHNEHALGMSGTAQLLRRPRTLGHEGTGTELDHIEDLPVDGSTSTTSGSIRNRAHKPTPMSTSGISGRPVWSRTGQNASPKNSTMQSIPPYKCSPPPPRPPPTRIAFGRTMGYCDERDLSRSSSGILGMGGMPSYRTNSKQGSKQPPKKKREIKKPTLIKSVPSSDTMKVGDMVYNPVLQVWEGNESILCDFEKALVTPQRPALIQNIASAGLKLESVGGMVFDPNKMCWIGNDEDADVFADIDMGNMFTVESEPTASTAFVLSKLTREGLYISEASHKLFMGLWYPRVVQDRRMVMRDMSKAYLYEIRTILDHA</sequence>
<dbReference type="EMBL" id="JAFCIX010000040">
    <property type="protein sequence ID" value="KAH6600382.1"/>
    <property type="molecule type" value="Genomic_DNA"/>
</dbReference>
<feature type="compositionally biased region" description="Acidic residues" evidence="1">
    <location>
        <begin position="84"/>
        <end position="95"/>
    </location>
</feature>
<feature type="compositionally biased region" description="Low complexity" evidence="1">
    <location>
        <begin position="456"/>
        <end position="468"/>
    </location>
</feature>
<dbReference type="Proteomes" id="UP001648503">
    <property type="component" value="Unassembled WGS sequence"/>
</dbReference>
<reference evidence="2 3" key="1">
    <citation type="submission" date="2021-02" db="EMBL/GenBank/DDBJ databases">
        <title>Variation within the Batrachochytrium salamandrivorans European outbreak.</title>
        <authorList>
            <person name="Kelly M."/>
            <person name="Pasmans F."/>
            <person name="Shea T.P."/>
            <person name="Munoz J.F."/>
            <person name="Carranza S."/>
            <person name="Cuomo C.A."/>
            <person name="Martel A."/>
        </authorList>
    </citation>
    <scope>NUCLEOTIDE SEQUENCE [LARGE SCALE GENOMIC DNA]</scope>
    <source>
        <strain evidence="2 3">AMFP18/2</strain>
    </source>
</reference>
<evidence type="ECO:0000313" key="2">
    <source>
        <dbReference type="EMBL" id="KAH6600382.1"/>
    </source>
</evidence>
<feature type="compositionally biased region" description="Pro residues" evidence="1">
    <location>
        <begin position="617"/>
        <end position="628"/>
    </location>
</feature>
<evidence type="ECO:0000313" key="3">
    <source>
        <dbReference type="Proteomes" id="UP001648503"/>
    </source>
</evidence>
<proteinExistence type="predicted"/>
<dbReference type="PANTHER" id="PTHR35140">
    <property type="entry name" value="MITOTIC CHECK POINT PROTEIN BFA1"/>
    <property type="match status" value="1"/>
</dbReference>
<feature type="region of interest" description="Disordered" evidence="1">
    <location>
        <begin position="79"/>
        <end position="112"/>
    </location>
</feature>
<name>A0ABQ8FM25_9FUNG</name>
<feature type="region of interest" description="Disordered" evidence="1">
    <location>
        <begin position="380"/>
        <end position="412"/>
    </location>
</feature>
<accession>A0ABQ8FM25</accession>
<dbReference type="InterPro" id="IPR034586">
    <property type="entry name" value="Bfa1/Byr4"/>
</dbReference>
<dbReference type="PANTHER" id="PTHR35140:SF1">
    <property type="entry name" value="MITOTIC CHECK POINT PROTEIN BFA1"/>
    <property type="match status" value="1"/>
</dbReference>
<organism evidence="2 3">
    <name type="scientific">Batrachochytrium salamandrivorans</name>
    <dbReference type="NCBI Taxonomy" id="1357716"/>
    <lineage>
        <taxon>Eukaryota</taxon>
        <taxon>Fungi</taxon>
        <taxon>Fungi incertae sedis</taxon>
        <taxon>Chytridiomycota</taxon>
        <taxon>Chytridiomycota incertae sedis</taxon>
        <taxon>Chytridiomycetes</taxon>
        <taxon>Rhizophydiales</taxon>
        <taxon>Rhizophydiales incertae sedis</taxon>
        <taxon>Batrachochytrium</taxon>
    </lineage>
</organism>
<feature type="compositionally biased region" description="Polar residues" evidence="1">
    <location>
        <begin position="598"/>
        <end position="612"/>
    </location>
</feature>
<protein>
    <submittedName>
        <fullName evidence="2">Uncharacterized protein</fullName>
    </submittedName>
</protein>
<gene>
    <name evidence="2" type="ORF">BASA50_002393</name>
</gene>
<feature type="compositionally biased region" description="Low complexity" evidence="1">
    <location>
        <begin position="493"/>
        <end position="509"/>
    </location>
</feature>
<evidence type="ECO:0000256" key="1">
    <source>
        <dbReference type="SAM" id="MobiDB-lite"/>
    </source>
</evidence>